<evidence type="ECO:0008006" key="4">
    <source>
        <dbReference type="Google" id="ProtNLM"/>
    </source>
</evidence>
<gene>
    <name evidence="2" type="ORF">ACFQT0_23015</name>
</gene>
<comment type="caution">
    <text evidence="2">The sequence shown here is derived from an EMBL/GenBank/DDBJ whole genome shotgun (WGS) entry which is preliminary data.</text>
</comment>
<reference evidence="3" key="1">
    <citation type="journal article" date="2019" name="Int. J. Syst. Evol. Microbiol.">
        <title>The Global Catalogue of Microorganisms (GCM) 10K type strain sequencing project: providing services to taxonomists for standard genome sequencing and annotation.</title>
        <authorList>
            <consortium name="The Broad Institute Genomics Platform"/>
            <consortium name="The Broad Institute Genome Sequencing Center for Infectious Disease"/>
            <person name="Wu L."/>
            <person name="Ma J."/>
        </authorList>
    </citation>
    <scope>NUCLEOTIDE SEQUENCE [LARGE SCALE GENOMIC DNA]</scope>
    <source>
        <strain evidence="3">JCM 19635</strain>
    </source>
</reference>
<name>A0ABW2U8S0_9BACT</name>
<dbReference type="RefSeq" id="WP_380205388.1">
    <property type="nucleotide sequence ID" value="NZ_JBHTEK010000001.1"/>
</dbReference>
<dbReference type="EMBL" id="JBHTEK010000001">
    <property type="protein sequence ID" value="MFC7669917.1"/>
    <property type="molecule type" value="Genomic_DNA"/>
</dbReference>
<evidence type="ECO:0000313" key="3">
    <source>
        <dbReference type="Proteomes" id="UP001596513"/>
    </source>
</evidence>
<protein>
    <recommendedName>
        <fullName evidence="4">TonB-dependent receptor</fullName>
    </recommendedName>
</protein>
<dbReference type="Proteomes" id="UP001596513">
    <property type="component" value="Unassembled WGS sequence"/>
</dbReference>
<evidence type="ECO:0000313" key="2">
    <source>
        <dbReference type="EMBL" id="MFC7669917.1"/>
    </source>
</evidence>
<proteinExistence type="predicted"/>
<evidence type="ECO:0000256" key="1">
    <source>
        <dbReference type="SAM" id="MobiDB-lite"/>
    </source>
</evidence>
<sequence>MLGGMTLERHTFRGTGFNPDYDQPTGSVAFDRRSSNNRYLLTTGASVRYQLRPRFEPAVHGHRQHRHQELSAIDYFFGPRCALPLRAPLSQPENQPGKSGPMLFAAK</sequence>
<feature type="region of interest" description="Disordered" evidence="1">
    <location>
        <begin position="1"/>
        <end position="33"/>
    </location>
</feature>
<feature type="region of interest" description="Disordered" evidence="1">
    <location>
        <begin position="87"/>
        <end position="107"/>
    </location>
</feature>
<keyword evidence="3" id="KW-1185">Reference proteome</keyword>
<accession>A0ABW2U8S0</accession>
<organism evidence="2 3">
    <name type="scientific">Hymenobacter humi</name>
    <dbReference type="NCBI Taxonomy" id="1411620"/>
    <lineage>
        <taxon>Bacteria</taxon>
        <taxon>Pseudomonadati</taxon>
        <taxon>Bacteroidota</taxon>
        <taxon>Cytophagia</taxon>
        <taxon>Cytophagales</taxon>
        <taxon>Hymenobacteraceae</taxon>
        <taxon>Hymenobacter</taxon>
    </lineage>
</organism>